<dbReference type="EMBL" id="PTJD01000022">
    <property type="protein sequence ID" value="PPK90845.1"/>
    <property type="molecule type" value="Genomic_DNA"/>
</dbReference>
<evidence type="ECO:0000256" key="1">
    <source>
        <dbReference type="SAM" id="MobiDB-lite"/>
    </source>
</evidence>
<comment type="caution">
    <text evidence="3">The sequence shown here is derived from an EMBL/GenBank/DDBJ whole genome shotgun (WGS) entry which is preliminary data.</text>
</comment>
<organism evidence="3 4">
    <name type="scientific">Kineococcus xinjiangensis</name>
    <dbReference type="NCBI Taxonomy" id="512762"/>
    <lineage>
        <taxon>Bacteria</taxon>
        <taxon>Bacillati</taxon>
        <taxon>Actinomycetota</taxon>
        <taxon>Actinomycetes</taxon>
        <taxon>Kineosporiales</taxon>
        <taxon>Kineosporiaceae</taxon>
        <taxon>Kineococcus</taxon>
    </lineage>
</organism>
<feature type="region of interest" description="Disordered" evidence="1">
    <location>
        <begin position="321"/>
        <end position="362"/>
    </location>
</feature>
<name>A0A2S6IC70_9ACTN</name>
<dbReference type="RefSeq" id="WP_211291306.1">
    <property type="nucleotide sequence ID" value="NZ_PTJD01000022.1"/>
</dbReference>
<dbReference type="Pfam" id="PF09250">
    <property type="entry name" value="Prim-Pol"/>
    <property type="match status" value="1"/>
</dbReference>
<evidence type="ECO:0000313" key="3">
    <source>
        <dbReference type="EMBL" id="PPK90845.1"/>
    </source>
</evidence>
<protein>
    <submittedName>
        <fullName evidence="3">Bifunctional DNA primase/polymerase-like protein</fullName>
    </submittedName>
</protein>
<evidence type="ECO:0000313" key="4">
    <source>
        <dbReference type="Proteomes" id="UP000239485"/>
    </source>
</evidence>
<accession>A0A2S6IC70</accession>
<keyword evidence="4" id="KW-1185">Reference proteome</keyword>
<dbReference type="SUPFAM" id="SSF56747">
    <property type="entry name" value="Prim-pol domain"/>
    <property type="match status" value="1"/>
</dbReference>
<dbReference type="SMART" id="SM00943">
    <property type="entry name" value="Prim-Pol"/>
    <property type="match status" value="1"/>
</dbReference>
<dbReference type="Proteomes" id="UP000239485">
    <property type="component" value="Unassembled WGS sequence"/>
</dbReference>
<sequence length="362" mass="38436">MFQPSTTPDDSSTAPVSDVLTAALAYAESGWAVFPLRPGDKRPAFPDHAEHACTGRDLRRARAGRHIKWEERATTDPDRIRAAWGSPEHRSGSVFGLGIACGPSGLLVVDLDVPKPGEEVPGYWADRQVRDGTGVLAALCTDTRRAVPHTFTARTARGGWHIYFRQPTDVALPNTGPGSPNRLGWMIDTRGHGGYVVAPPTRTTTGVYRIVRHEEPAPLPGWLTARLRPAPLPPKQPITVRLADVSDTRRRAYLQAALNGAVRAVLTSADHGHNAALYGAAVQLGQLVAGGELDAETVRAVLLTAGCQVGQSQTEAAKTIASGLRRGEDRPRSFDTTTATAATTATAGAATRTTATTDRSAA</sequence>
<feature type="domain" description="DNA primase/polymerase bifunctional N-terminal" evidence="2">
    <location>
        <begin position="23"/>
        <end position="223"/>
    </location>
</feature>
<dbReference type="AlphaFoldDB" id="A0A2S6IC70"/>
<dbReference type="CDD" id="cd04859">
    <property type="entry name" value="Prim_Pol"/>
    <property type="match status" value="1"/>
</dbReference>
<reference evidence="3 4" key="1">
    <citation type="submission" date="2018-02" db="EMBL/GenBank/DDBJ databases">
        <title>Genomic Encyclopedia of Archaeal and Bacterial Type Strains, Phase II (KMG-II): from individual species to whole genera.</title>
        <authorList>
            <person name="Goeker M."/>
        </authorList>
    </citation>
    <scope>NUCLEOTIDE SEQUENCE [LARGE SCALE GENOMIC DNA]</scope>
    <source>
        <strain evidence="3 4">DSM 22857</strain>
    </source>
</reference>
<evidence type="ECO:0000259" key="2">
    <source>
        <dbReference type="SMART" id="SM00943"/>
    </source>
</evidence>
<proteinExistence type="predicted"/>
<gene>
    <name evidence="3" type="ORF">CLV92_12220</name>
</gene>
<dbReference type="InterPro" id="IPR015330">
    <property type="entry name" value="DNA_primase/pol_bifunc_N"/>
</dbReference>
<feature type="compositionally biased region" description="Low complexity" evidence="1">
    <location>
        <begin position="336"/>
        <end position="362"/>
    </location>
</feature>
<dbReference type="Gene3D" id="3.30.720.160">
    <property type="entry name" value="Bifunctional DNA primase/polymerase, N-terminal"/>
    <property type="match status" value="1"/>
</dbReference>